<dbReference type="AlphaFoldDB" id="A0AAV8A7U8"/>
<proteinExistence type="predicted"/>
<accession>A0AAV8A7U8</accession>
<dbReference type="EMBL" id="JANTQA010000012">
    <property type="protein sequence ID" value="KAJ3450338.1"/>
    <property type="molecule type" value="Genomic_DNA"/>
</dbReference>
<sequence length="177" mass="21346">MDLEIRKEWETILEDQVSDLENENLLKLNQQIRLRLAPIYKIFLDEFNFEESENEQNEQTENSEQTENNEQTKNNEKNLQLLNHISLKNCFSFDIEMIYCQMVLLDYEVSNFHQQRSCGGSYKIWLIEFVRNNSYDLNLKTILQSSIKLMKKYDTTHKNLWKNKLKLLENSKKIKKN</sequence>
<reference evidence="2" key="1">
    <citation type="submission" date="2022-08" db="EMBL/GenBank/DDBJ databases">
        <title>Novel sulphate-reducing endosymbionts in the free-living metamonad Anaeramoeba.</title>
        <authorList>
            <person name="Jerlstrom-Hultqvist J."/>
            <person name="Cepicka I."/>
            <person name="Gallot-Lavallee L."/>
            <person name="Salas-Leiva D."/>
            <person name="Curtis B.A."/>
            <person name="Zahonova K."/>
            <person name="Pipaliya S."/>
            <person name="Dacks J."/>
            <person name="Roger A.J."/>
        </authorList>
    </citation>
    <scope>NUCLEOTIDE SEQUENCE</scope>
    <source>
        <strain evidence="2">Busselton2</strain>
    </source>
</reference>
<name>A0AAV8A7U8_9EUKA</name>
<evidence type="ECO:0000313" key="3">
    <source>
        <dbReference type="Proteomes" id="UP001146793"/>
    </source>
</evidence>
<feature type="compositionally biased region" description="Low complexity" evidence="1">
    <location>
        <begin position="59"/>
        <end position="72"/>
    </location>
</feature>
<evidence type="ECO:0000313" key="2">
    <source>
        <dbReference type="EMBL" id="KAJ3450338.1"/>
    </source>
</evidence>
<protein>
    <submittedName>
        <fullName evidence="2">Uncharacterized protein</fullName>
    </submittedName>
</protein>
<feature type="region of interest" description="Disordered" evidence="1">
    <location>
        <begin position="53"/>
        <end position="74"/>
    </location>
</feature>
<comment type="caution">
    <text evidence="2">The sequence shown here is derived from an EMBL/GenBank/DDBJ whole genome shotgun (WGS) entry which is preliminary data.</text>
</comment>
<gene>
    <name evidence="2" type="ORF">M0812_06510</name>
</gene>
<dbReference type="Proteomes" id="UP001146793">
    <property type="component" value="Unassembled WGS sequence"/>
</dbReference>
<organism evidence="2 3">
    <name type="scientific">Anaeramoeba flamelloides</name>
    <dbReference type="NCBI Taxonomy" id="1746091"/>
    <lineage>
        <taxon>Eukaryota</taxon>
        <taxon>Metamonada</taxon>
        <taxon>Anaeramoebidae</taxon>
        <taxon>Anaeramoeba</taxon>
    </lineage>
</organism>
<evidence type="ECO:0000256" key="1">
    <source>
        <dbReference type="SAM" id="MobiDB-lite"/>
    </source>
</evidence>